<dbReference type="Proteomes" id="UP000382040">
    <property type="component" value="Unassembled WGS sequence"/>
</dbReference>
<protein>
    <recommendedName>
        <fullName evidence="3">Porin</fullName>
    </recommendedName>
</protein>
<dbReference type="EMBL" id="CABPST010000008">
    <property type="protein sequence ID" value="VVE89173.1"/>
    <property type="molecule type" value="Genomic_DNA"/>
</dbReference>
<keyword evidence="2" id="KW-1185">Reference proteome</keyword>
<dbReference type="RefSeq" id="WP_150560431.1">
    <property type="nucleotide sequence ID" value="NZ_CABPST010000008.1"/>
</dbReference>
<gene>
    <name evidence="1" type="ORF">PBR20603_03139</name>
</gene>
<reference evidence="1 2" key="1">
    <citation type="submission" date="2019-08" db="EMBL/GenBank/DDBJ databases">
        <authorList>
            <person name="Peeters C."/>
        </authorList>
    </citation>
    <scope>NUCLEOTIDE SEQUENCE [LARGE SCALE GENOMIC DNA]</scope>
    <source>
        <strain evidence="1 2">LMG 20603</strain>
    </source>
</reference>
<evidence type="ECO:0000313" key="1">
    <source>
        <dbReference type="EMBL" id="VVE89173.1"/>
    </source>
</evidence>
<dbReference type="InterPro" id="IPR011486">
    <property type="entry name" value="BBP2"/>
</dbReference>
<dbReference type="OrthoDB" id="5651975at2"/>
<evidence type="ECO:0000313" key="2">
    <source>
        <dbReference type="Proteomes" id="UP000382040"/>
    </source>
</evidence>
<organism evidence="1 2">
    <name type="scientific">Pandoraea bronchicola</name>
    <dbReference type="NCBI Taxonomy" id="2508287"/>
    <lineage>
        <taxon>Bacteria</taxon>
        <taxon>Pseudomonadati</taxon>
        <taxon>Pseudomonadota</taxon>
        <taxon>Betaproteobacteria</taxon>
        <taxon>Burkholderiales</taxon>
        <taxon>Burkholderiaceae</taxon>
        <taxon>Pandoraea</taxon>
    </lineage>
</organism>
<dbReference type="SUPFAM" id="SSF56935">
    <property type="entry name" value="Porins"/>
    <property type="match status" value="1"/>
</dbReference>
<evidence type="ECO:0008006" key="3">
    <source>
        <dbReference type="Google" id="ProtNLM"/>
    </source>
</evidence>
<dbReference type="AlphaFoldDB" id="A0A5E5BXW8"/>
<sequence>MTQYSNDSKARKEAALPAQSKKIPQVLAGCAALLAAGAVWGEALPAPAFSGVLRPIEDPISVDAGPLGSVYISGQVSALGIFQNNTVNAPGTGNRSSRFDIGNAQLEVQTTEGPLQFYLQAGTYALPSLGNPYVQSSKAVDQLYGPLPVAYAKVVVSPELNVMVGALPTLIGAESTFTFQNVNIQRGLLWNQEPAISRGVQVSYASGPVSASLSLNDGYYSNKYNWVSGSLSYAIDTSNSVSFVGGGSFSRNAESSSVTPLAQNNGYIVNLIYTHSAGALSLTPYFQYSRVGSHPAIGLDRSAETFGGALLVKYDFSSEWSLGARAEYIKARGKGCDEDTLCTPTNLLYGANSGAWSLTLTPTFQTKRFFARGELAYVRIQKPGVDAAFGGDGTRRGQVRALAEVGLRF</sequence>
<name>A0A5E5BXW8_9BURK</name>
<proteinExistence type="predicted"/>
<dbReference type="Pfam" id="PF07642">
    <property type="entry name" value="BBP2"/>
    <property type="match status" value="1"/>
</dbReference>
<accession>A0A5E5BXW8</accession>